<dbReference type="Proteomes" id="UP000606974">
    <property type="component" value="Unassembled WGS sequence"/>
</dbReference>
<evidence type="ECO:0000313" key="3">
    <source>
        <dbReference type="Proteomes" id="UP000606974"/>
    </source>
</evidence>
<proteinExistence type="predicted"/>
<dbReference type="OrthoDB" id="10327360at2759"/>
<accession>A0A8H7AID4</accession>
<dbReference type="AlphaFoldDB" id="A0A8H7AID4"/>
<protein>
    <submittedName>
        <fullName evidence="2">Uncharacterized protein</fullName>
    </submittedName>
</protein>
<evidence type="ECO:0000313" key="2">
    <source>
        <dbReference type="EMBL" id="KAF7508694.1"/>
    </source>
</evidence>
<feature type="region of interest" description="Disordered" evidence="1">
    <location>
        <begin position="28"/>
        <end position="50"/>
    </location>
</feature>
<sequence length="152" mass="17158">MFLDQVLRTSIIPRNFSKHISTVTLHPTTTTTTTTAGNHPPSNPQNKDSFPTNTTKMCKYCFHHILTPTDISDLTKAFQTAQRVYPDRTLAQQLAVIAREFQEVYGMTRATKSEIGRGSAIVGLPQNWDWRKLGQILKEHGLPLELPHFKGL</sequence>
<comment type="caution">
    <text evidence="2">The sequence shown here is derived from an EMBL/GenBank/DDBJ whole genome shotgun (WGS) entry which is preliminary data.</text>
</comment>
<organism evidence="2 3">
    <name type="scientific">Endocarpon pusillum</name>
    <dbReference type="NCBI Taxonomy" id="364733"/>
    <lineage>
        <taxon>Eukaryota</taxon>
        <taxon>Fungi</taxon>
        <taxon>Dikarya</taxon>
        <taxon>Ascomycota</taxon>
        <taxon>Pezizomycotina</taxon>
        <taxon>Eurotiomycetes</taxon>
        <taxon>Chaetothyriomycetidae</taxon>
        <taxon>Verrucariales</taxon>
        <taxon>Verrucariaceae</taxon>
        <taxon>Endocarpon</taxon>
    </lineage>
</organism>
<name>A0A8H7AID4_9EURO</name>
<gene>
    <name evidence="2" type="ORF">GJ744_008941</name>
</gene>
<dbReference type="EMBL" id="JAACFV010000050">
    <property type="protein sequence ID" value="KAF7508694.1"/>
    <property type="molecule type" value="Genomic_DNA"/>
</dbReference>
<evidence type="ECO:0000256" key="1">
    <source>
        <dbReference type="SAM" id="MobiDB-lite"/>
    </source>
</evidence>
<reference evidence="2" key="1">
    <citation type="submission" date="2020-02" db="EMBL/GenBank/DDBJ databases">
        <authorList>
            <person name="Palmer J.M."/>
        </authorList>
    </citation>
    <scope>NUCLEOTIDE SEQUENCE</scope>
    <source>
        <strain evidence="2">EPUS1.4</strain>
        <tissue evidence="2">Thallus</tissue>
    </source>
</reference>
<keyword evidence="3" id="KW-1185">Reference proteome</keyword>